<dbReference type="PROSITE" id="PS50948">
    <property type="entry name" value="PAN"/>
    <property type="match status" value="2"/>
</dbReference>
<feature type="domain" description="Apple" evidence="1">
    <location>
        <begin position="40"/>
        <end position="120"/>
    </location>
</feature>
<keyword evidence="3" id="KW-1185">Reference proteome</keyword>
<feature type="domain" description="Apple" evidence="1">
    <location>
        <begin position="151"/>
        <end position="230"/>
    </location>
</feature>
<evidence type="ECO:0000259" key="1">
    <source>
        <dbReference type="PROSITE" id="PS50948"/>
    </source>
</evidence>
<feature type="non-terminal residue" evidence="2">
    <location>
        <position position="1"/>
    </location>
</feature>
<dbReference type="Proteomes" id="UP000054721">
    <property type="component" value="Unassembled WGS sequence"/>
</dbReference>
<evidence type="ECO:0000313" key="3">
    <source>
        <dbReference type="Proteomes" id="UP000054721"/>
    </source>
</evidence>
<reference evidence="2 3" key="1">
    <citation type="submission" date="2015-05" db="EMBL/GenBank/DDBJ databases">
        <title>Evolution of Trichinella species and genotypes.</title>
        <authorList>
            <person name="Korhonen P.K."/>
            <person name="Edoardo P."/>
            <person name="Giuseppe L.R."/>
            <person name="Gasser R.B."/>
        </authorList>
    </citation>
    <scope>NUCLEOTIDE SEQUENCE [LARGE SCALE GENOMIC DNA]</scope>
    <source>
        <strain evidence="2">ISS10</strain>
    </source>
</reference>
<dbReference type="STRING" id="6335.A0A0V1KP52"/>
<gene>
    <name evidence="2" type="ORF">T02_15294</name>
</gene>
<evidence type="ECO:0000313" key="2">
    <source>
        <dbReference type="EMBL" id="KRZ49211.1"/>
    </source>
</evidence>
<accession>A0A0V1KP52</accession>
<dbReference type="SUPFAM" id="SSF57414">
    <property type="entry name" value="Hairpin loop containing domain-like"/>
    <property type="match status" value="1"/>
</dbReference>
<comment type="caution">
    <text evidence="2">The sequence shown here is derived from an EMBL/GenBank/DDBJ whole genome shotgun (WGS) entry which is preliminary data.</text>
</comment>
<proteinExistence type="predicted"/>
<name>A0A0V1KP52_9BILA</name>
<dbReference type="OrthoDB" id="5920010at2759"/>
<dbReference type="EMBL" id="JYDW01000327">
    <property type="protein sequence ID" value="KRZ49211.1"/>
    <property type="molecule type" value="Genomic_DNA"/>
</dbReference>
<dbReference type="InterPro" id="IPR003609">
    <property type="entry name" value="Pan_app"/>
</dbReference>
<protein>
    <recommendedName>
        <fullName evidence="1">Apple domain-containing protein</fullName>
    </recommendedName>
</protein>
<dbReference type="AlphaFoldDB" id="A0A0V1KP52"/>
<organism evidence="2 3">
    <name type="scientific">Trichinella nativa</name>
    <dbReference type="NCBI Taxonomy" id="6335"/>
    <lineage>
        <taxon>Eukaryota</taxon>
        <taxon>Metazoa</taxon>
        <taxon>Ecdysozoa</taxon>
        <taxon>Nematoda</taxon>
        <taxon>Enoplea</taxon>
        <taxon>Dorylaimia</taxon>
        <taxon>Trichinellida</taxon>
        <taxon>Trichinellidae</taxon>
        <taxon>Trichinella</taxon>
    </lineage>
</organism>
<sequence>MQLLNSAGNAVDSFINEETEIETDFNETKVIPLKFLREVCTIKRFPFADSIKAKRITLFYPRTLEICLAQCRMPLSTGTCNAFLFSLAEESCVLLHYNDVPKTQNKIRKSSSHFYKILNCDYVQSPEAPSISSYANTKVEIVKLYAFYEICEIEKANFKTFQGVYSIDINLRVYSLNKCLHLCRSAAATSGCQAVLFSQKKYFCKLLVNGLPQNFVTVEDGEELVFMIACYNDRIEERLNNPPPINYYLEEMKEICVVEAYTLQYLSAWAVIANITNVSNIKECLLMLKMSVSYAFGVFSLIILKQALMFPVKLYVPKLDKICEVDPQNLNAALIQNHKVFHFNSTFEHCISIVYATVYHSSYNIFSYDEKITTCAGYRLHSRQLNSSINTLENEVFDVYALINCLEVTIGSQFEEINPEEENVDRFLNISIIPVHEKCTILRLPFLENFQAERYSLTFPNSFKMCLAYCRAFLNNAYCNAVLYSSKEGSCLLMRLHNTFNNSAKIMKSTAQLYFLINCEYDTTPGTTDLGSFNLVETNETNVYEVTLQHSNMRCEVVKLPLLPTHENNRVSLWAAGTFETCIWFCSPVDEVDNLCNAVYYSAEEESCLNLKISEEDLSSDIYTNAFGSPFMFYIKDCEGGSEIGDRDEQSIDDEFDFDESSSSSSETDIIDELSDELSMYRDSSQDIRMFGEAGAEAISLELVNLHTYYEVCIIQRINVSLLSNVFATNISRPVRFLNQCLHFCRATTTNHGCRGVSFLRAERNCQMLFPGSSQLQVSLRAETVRLLGCLKDRESERQENPDVLMYFLEELMLACLIEPYKNTSLNYWKQIGNISHVESFQQCLLICVKEEMPIKCNAICYIHHKPILLEIICSILK</sequence>